<evidence type="ECO:0000313" key="4">
    <source>
        <dbReference type="Proteomes" id="UP001138802"/>
    </source>
</evidence>
<keyword evidence="1" id="KW-1133">Transmembrane helix</keyword>
<evidence type="ECO:0000259" key="2">
    <source>
        <dbReference type="Pfam" id="PF13386"/>
    </source>
</evidence>
<dbReference type="PANTHER" id="PTHR42208:SF1">
    <property type="entry name" value="HEAVY METAL TRANSPORTER"/>
    <property type="match status" value="1"/>
</dbReference>
<feature type="transmembrane region" description="Helical" evidence="1">
    <location>
        <begin position="91"/>
        <end position="116"/>
    </location>
</feature>
<feature type="transmembrane region" description="Helical" evidence="1">
    <location>
        <begin position="141"/>
        <end position="163"/>
    </location>
</feature>
<dbReference type="Pfam" id="PF13386">
    <property type="entry name" value="DsbD_2"/>
    <property type="match status" value="1"/>
</dbReference>
<keyword evidence="1" id="KW-0812">Transmembrane</keyword>
<keyword evidence="1" id="KW-0472">Membrane</keyword>
<feature type="transmembrane region" description="Helical" evidence="1">
    <location>
        <begin position="175"/>
        <end position="199"/>
    </location>
</feature>
<feature type="transmembrane region" description="Helical" evidence="1">
    <location>
        <begin position="12"/>
        <end position="38"/>
    </location>
</feature>
<dbReference type="Proteomes" id="UP001138802">
    <property type="component" value="Unassembled WGS sequence"/>
</dbReference>
<accession>A0A9X0WEL1</accession>
<feature type="domain" description="Urease accessory protein UreH-like transmembrane" evidence="2">
    <location>
        <begin position="11"/>
        <end position="221"/>
    </location>
</feature>
<dbReference type="InterPro" id="IPR039447">
    <property type="entry name" value="UreH-like_TM_dom"/>
</dbReference>
<gene>
    <name evidence="3" type="ORF">CKO25_01035</name>
</gene>
<sequence>MITSTTGLYLTAFLVGLLGGVHCLSMCGGLVGSLTAGLDPRIRRDPWRMAPYQLLYNLARIAGYATAGALFGGLGALLLQLDAFQIMQRALYALAGVVMILLGLYLGGWWRLIAVVERAGAHLWRRIEPFGRRLLPVRTPLQAAALGYLWAWIPCGLVYSVLITAVSTGHPLDGALVMLAFGAGTLPNLLGIGLLAGAAARIAERVWVRQVAGLLVIGFGVHALWSLFG</sequence>
<organism evidence="3 4">
    <name type="scientific">Thiocapsa imhoffii</name>
    <dbReference type="NCBI Taxonomy" id="382777"/>
    <lineage>
        <taxon>Bacteria</taxon>
        <taxon>Pseudomonadati</taxon>
        <taxon>Pseudomonadota</taxon>
        <taxon>Gammaproteobacteria</taxon>
        <taxon>Chromatiales</taxon>
        <taxon>Chromatiaceae</taxon>
        <taxon>Thiocapsa</taxon>
    </lineage>
</organism>
<dbReference type="PANTHER" id="PTHR42208">
    <property type="entry name" value="HEAVY METAL TRANSPORTER-RELATED"/>
    <property type="match status" value="1"/>
</dbReference>
<feature type="transmembrane region" description="Helical" evidence="1">
    <location>
        <begin position="211"/>
        <end position="228"/>
    </location>
</feature>
<comment type="caution">
    <text evidence="3">The sequence shown here is derived from an EMBL/GenBank/DDBJ whole genome shotgun (WGS) entry which is preliminary data.</text>
</comment>
<dbReference type="RefSeq" id="WP_200386047.1">
    <property type="nucleotide sequence ID" value="NZ_NRSD01000001.1"/>
</dbReference>
<evidence type="ECO:0000256" key="1">
    <source>
        <dbReference type="SAM" id="Phobius"/>
    </source>
</evidence>
<dbReference type="AlphaFoldDB" id="A0A9X0WEL1"/>
<proteinExistence type="predicted"/>
<evidence type="ECO:0000313" key="3">
    <source>
        <dbReference type="EMBL" id="MBK1643259.1"/>
    </source>
</evidence>
<reference evidence="3 4" key="1">
    <citation type="journal article" date="2020" name="Microorganisms">
        <title>Osmotic Adaptation and Compatible Solute Biosynthesis of Phototrophic Bacteria as Revealed from Genome Analyses.</title>
        <authorList>
            <person name="Imhoff J.F."/>
            <person name="Rahn T."/>
            <person name="Kunzel S."/>
            <person name="Keller A."/>
            <person name="Neulinger S.C."/>
        </authorList>
    </citation>
    <scope>NUCLEOTIDE SEQUENCE [LARGE SCALE GENOMIC DNA]</scope>
    <source>
        <strain evidence="3 4">DSM 21303</strain>
    </source>
</reference>
<name>A0A9X0WEL1_9GAMM</name>
<protein>
    <recommendedName>
        <fullName evidence="2">Urease accessory protein UreH-like transmembrane domain-containing protein</fullName>
    </recommendedName>
</protein>
<dbReference type="EMBL" id="NRSD01000001">
    <property type="protein sequence ID" value="MBK1643259.1"/>
    <property type="molecule type" value="Genomic_DNA"/>
</dbReference>
<feature type="transmembrane region" description="Helical" evidence="1">
    <location>
        <begin position="58"/>
        <end position="79"/>
    </location>
</feature>
<keyword evidence="4" id="KW-1185">Reference proteome</keyword>